<evidence type="ECO:0000256" key="7">
    <source>
        <dbReference type="SAM" id="MobiDB-lite"/>
    </source>
</evidence>
<sequence length="2473" mass="288516">MSDLESNIHDQSNNTMVLEIRKKIIELNSIDLRDENKNQIFVESLLEILNNLYVSYKENDKKIEDIEAILEETFSIVFLFCENKNPQVLQLIDPLFNLKSVSKSIYILFCNFLNHLKNYIPETVFSDNVIGFINSDKEIFLKALAKSSNCEITDLFSNSKLYLTNDECSHALCMIFFLTETSTDKQSILQTYRSITNAFIREKRHPPYFIDFLSKSIKKGVIDEFSSFFQKEFFDYFSTDTLIYLFQNYKNVSINIYRILYHYSRTLKCQPLCNAIVYSHVQLLKDSKVQCDISIDKILLNCDIDHLDFEFWNDLGNHEVVNLPDSIVDRLSHNYNLLKESGQLPENVPPFAVIVSKLVSDPRLYVSQEEANEILKQSNDFIAINSLMTMNFSNDILGEPAFWVRYARNYEEERLYINAIECFVFRYRLKQVQLADLLFYNDSQPNDKICMFIQTVLKEYDKNIVKTEPGLDEAIYKNVNSSLFPDFWTIFRGEKMSQLYNNAPEEKKFFFYYGLCSCSRISISPIDIIHFCKLGKSSYDSLCSMLDGTTTVDFILPLPNEIQSDLLYFISSTLMCTNLNKSNLVKAITFSNGSDFILFLALFDLITNKKTCDYKIFQSNCLYDTFSNVKESLKEESAIRNFNLLISLILKLTSPKLEIIIKNTYKMLSLIVDFLWSQYKDNGIFVLFPNFDEFAYTLYAFYLIKDNYLFININDGFPAIIDHDMIQMFFERYKTNKNPGFKNADIDTNNIDVSELLKNPTPELFGFMSEYLRINYSNVSTDQFDENLVISSFLENFKISQDKIQVIDELITSLSEDQIIAIINEFVDFINFDSLIHLIEQKKSKEEQMNILQIENYINFIRAEVYKSLKIIMKENSQHELCELVIDYFRNHSNIKLTIDPNFLNLNEFNEIPISSLFELDDILNSSFESVMKRIYEAIPLLFRYTIHNICNKKEISNEIKTKLFLPSNEIEKANLYELLPTFESFSNLRNVVKYIFVDLFIYKREKDLLPFITDEQFQLIRPIFPIFQLKKNKGLKYHANFIIKACPSFKTMNFPISIILKMHLLNINDKVTRDSLYNVVHMKFCKNSTGVLYYMNLLRSFSNSLNINKDSLLRNLTQFVLNTPESFTCLKKVLSKLFVRTKDDNLFYLDVKNNHLKKPSRQAIFFVRENFLNGPFTQSFMSFLSSFSLAYPDLIGLVFDPNEAIFEDIGHSSYDCVHLLQKLSPMIKNTSRFHIFETGSDTTQIVILLYSVFIRNPLLGDRVMQYILENIVEGNIDLIIAHLYIIRIACSSCTLQAIIVGYLIRYNFVDIIVNLVQKADSLLSNRKNIKFAITQNYDEERKSYEIIENVEENNTENNIDLRDFPDDGEYDDDEDDYAQHIKHVSHESDKKGSDSENSFLKQEEIVYSSIILLTLLIRYEENETSNSSEIAKIISKRKNPFFEFNGQSFSVITKDSEGPIQWSPNSLRIDTRLLTGDQLKSFMFIPFAPKEQNLIIQLVNEIDLVEYNFRPPSDVPFEYFQALPDEYASQLIIDRIPRINERLTANDFELLFKYPPWVMNWITQRPSTILLQQHYDIITDCINQINMMNLSSLLSTKRVQSSFSLVSKQSLNSTAVNSKSYVEKRENILDYKKLCYFIYISGDFKTNDYYKLLHTIGLYICAHKSYDYKIDDENTFDDLDKCKTPIEILIFYIKKMYEESSSATSFCTMIYCVTQIADYLMYTLIDIACTIKWRENPDIFEAILHFYKEKCFYRKGKMTKNTNNTNNLLRYNQNAHQHNHHNRHNRHENIIYINDNDNNNNNVFNDLHIALGNNDIINIPYLLNNHNNNNDNNNNNNPNIIFNPNNNNNANILFNPNPNIIFNPNPNILFNPNPNVLFNPNTNILFNNNNDPNAIFNNNNNNNANSAFDNDESEDSNSNDNESENSKDDFSDVDEIYRYDFFTILMMSESPKVLASALFFAPLRLVNAALSRGSCISNAFLRCLHSPDIHKYTSFFNMLQNYKNFYVQHEPEIIKRIRDFLPDWKSNASQIITLFSMLSFETIDDPKKVCEEFYDTLSPFWQLVYDSRNFISIALLDQNYLIDSSFRFMKPVVHTLSFDFRVKYLRTFTRQILSTKTRSIVVRRDNILEDSFKIIMSLTPSEFLGHISVNFDGERGIDAGGLLRDWFTNLTKALFNENYALFVSSKVHGTFLPNPNSYVNGNHLKYFEFAGRIFARALIEQIHLEPHLALALRKKLLKCNLDLEDIEEFDPDLYTSLKWILENNLSDNPDFEMYFTADTDNIGKHEVYELIENGSKTLVTDENKQMFVQKTIEYRTDVAIKDQCCAFCMGFFSILPDDRIGIFSPEELDRIICGESFIDVDDWRRNCNFAGQFSINHPTIITFFNTIKKWSQDDIAQLLTFITGSSRVPLGGFAAYKDFGRPITIGSVDGRDKLITAHTCSNLLDLPIYETETELNDKIRLAIQECNSFDFH</sequence>
<evidence type="ECO:0000256" key="4">
    <source>
        <dbReference type="ARBA" id="ARBA00022679"/>
    </source>
</evidence>
<evidence type="ECO:0000256" key="6">
    <source>
        <dbReference type="PROSITE-ProRule" id="PRU00104"/>
    </source>
</evidence>
<dbReference type="Gene3D" id="3.30.2160.10">
    <property type="entry name" value="Hect, E3 ligase catalytic domain"/>
    <property type="match status" value="1"/>
</dbReference>
<feature type="domain" description="HECT" evidence="8">
    <location>
        <begin position="2140"/>
        <end position="2473"/>
    </location>
</feature>
<organism evidence="9 10">
    <name type="scientific">Tritrichomonas musculus</name>
    <dbReference type="NCBI Taxonomy" id="1915356"/>
    <lineage>
        <taxon>Eukaryota</taxon>
        <taxon>Metamonada</taxon>
        <taxon>Parabasalia</taxon>
        <taxon>Tritrichomonadida</taxon>
        <taxon>Tritrichomonadidae</taxon>
        <taxon>Tritrichomonas</taxon>
    </lineage>
</organism>
<feature type="region of interest" description="Disordered" evidence="7">
    <location>
        <begin position="1896"/>
        <end position="1930"/>
    </location>
</feature>
<dbReference type="PANTHER" id="PTHR11254">
    <property type="entry name" value="HECT DOMAIN UBIQUITIN-PROTEIN LIGASE"/>
    <property type="match status" value="1"/>
</dbReference>
<feature type="compositionally biased region" description="Low complexity" evidence="7">
    <location>
        <begin position="1896"/>
        <end position="1909"/>
    </location>
</feature>
<dbReference type="PROSITE" id="PS50237">
    <property type="entry name" value="HECT"/>
    <property type="match status" value="1"/>
</dbReference>
<dbReference type="Pfam" id="PF00632">
    <property type="entry name" value="HECT"/>
    <property type="match status" value="1"/>
</dbReference>
<feature type="compositionally biased region" description="Acidic residues" evidence="7">
    <location>
        <begin position="1910"/>
        <end position="1924"/>
    </location>
</feature>
<evidence type="ECO:0000259" key="8">
    <source>
        <dbReference type="PROSITE" id="PS50237"/>
    </source>
</evidence>
<reference evidence="9 10" key="1">
    <citation type="submission" date="2024-04" db="EMBL/GenBank/DDBJ databases">
        <title>Tritrichomonas musculus Genome.</title>
        <authorList>
            <person name="Alves-Ferreira E."/>
            <person name="Grigg M."/>
            <person name="Lorenzi H."/>
            <person name="Galac M."/>
        </authorList>
    </citation>
    <scope>NUCLEOTIDE SEQUENCE [LARGE SCALE GENOMIC DNA]</scope>
    <source>
        <strain evidence="9 10">EAF2021</strain>
    </source>
</reference>
<evidence type="ECO:0000256" key="1">
    <source>
        <dbReference type="ARBA" id="ARBA00000885"/>
    </source>
</evidence>
<evidence type="ECO:0000313" key="10">
    <source>
        <dbReference type="Proteomes" id="UP001470230"/>
    </source>
</evidence>
<dbReference type="InterPro" id="IPR050409">
    <property type="entry name" value="E3_ubiq-protein_ligase"/>
</dbReference>
<evidence type="ECO:0000256" key="2">
    <source>
        <dbReference type="ARBA" id="ARBA00004906"/>
    </source>
</evidence>
<dbReference type="Gene3D" id="3.30.2410.10">
    <property type="entry name" value="Hect, E3 ligase catalytic domain"/>
    <property type="match status" value="1"/>
</dbReference>
<comment type="catalytic activity">
    <reaction evidence="1">
        <text>S-ubiquitinyl-[E2 ubiquitin-conjugating enzyme]-L-cysteine + [acceptor protein]-L-lysine = [E2 ubiquitin-conjugating enzyme]-L-cysteine + N(6)-ubiquitinyl-[acceptor protein]-L-lysine.</text>
        <dbReference type="EC" id="2.3.2.26"/>
    </reaction>
</comment>
<dbReference type="Gene3D" id="3.90.1750.10">
    <property type="entry name" value="Hect, E3 ligase catalytic domains"/>
    <property type="match status" value="1"/>
</dbReference>
<dbReference type="SUPFAM" id="SSF56204">
    <property type="entry name" value="Hect, E3 ligase catalytic domain"/>
    <property type="match status" value="1"/>
</dbReference>
<gene>
    <name evidence="9" type="ORF">M9Y10_045667</name>
</gene>
<protein>
    <recommendedName>
        <fullName evidence="3">HECT-type E3 ubiquitin transferase</fullName>
        <ecNumber evidence="3">2.3.2.26</ecNumber>
    </recommendedName>
</protein>
<evidence type="ECO:0000256" key="3">
    <source>
        <dbReference type="ARBA" id="ARBA00012485"/>
    </source>
</evidence>
<dbReference type="EC" id="2.3.2.26" evidence="3"/>
<dbReference type="InterPro" id="IPR000569">
    <property type="entry name" value="HECT_dom"/>
</dbReference>
<dbReference type="PANTHER" id="PTHR11254:SF440">
    <property type="entry name" value="E3 UBIQUITIN-PROTEIN LIGASE NEDD-4"/>
    <property type="match status" value="1"/>
</dbReference>
<evidence type="ECO:0000313" key="9">
    <source>
        <dbReference type="EMBL" id="KAK8883019.1"/>
    </source>
</evidence>
<keyword evidence="4" id="KW-0808">Transferase</keyword>
<feature type="active site" description="Glycyl thioester intermediate" evidence="6">
    <location>
        <position position="2441"/>
    </location>
</feature>
<dbReference type="CDD" id="cd00078">
    <property type="entry name" value="HECTc"/>
    <property type="match status" value="1"/>
</dbReference>
<dbReference type="InterPro" id="IPR035983">
    <property type="entry name" value="Hect_E3_ubiquitin_ligase"/>
</dbReference>
<comment type="pathway">
    <text evidence="2">Protein modification; protein ubiquitination.</text>
</comment>
<keyword evidence="5 6" id="KW-0833">Ubl conjugation pathway</keyword>
<comment type="caution">
    <text evidence="9">The sequence shown here is derived from an EMBL/GenBank/DDBJ whole genome shotgun (WGS) entry which is preliminary data.</text>
</comment>
<dbReference type="EMBL" id="JAPFFF010000009">
    <property type="protein sequence ID" value="KAK8883019.1"/>
    <property type="molecule type" value="Genomic_DNA"/>
</dbReference>
<dbReference type="SMART" id="SM00119">
    <property type="entry name" value="HECTc"/>
    <property type="match status" value="1"/>
</dbReference>
<proteinExistence type="predicted"/>
<dbReference type="Proteomes" id="UP001470230">
    <property type="component" value="Unassembled WGS sequence"/>
</dbReference>
<keyword evidence="10" id="KW-1185">Reference proteome</keyword>
<accession>A0ABR2JVX1</accession>
<evidence type="ECO:0000256" key="5">
    <source>
        <dbReference type="ARBA" id="ARBA00022786"/>
    </source>
</evidence>
<name>A0ABR2JVX1_9EUKA</name>